<dbReference type="RefSeq" id="WP_008614933.1">
    <property type="nucleotide sequence ID" value="NZ_JH651379.1"/>
</dbReference>
<proteinExistence type="predicted"/>
<name>I3CAA9_9FLAO</name>
<dbReference type="AlphaFoldDB" id="I3CAA9"/>
<evidence type="ECO:0000313" key="2">
    <source>
        <dbReference type="Proteomes" id="UP000004690"/>
    </source>
</evidence>
<sequence>MDTKSKNIQLQYQGYLNTPLLWEQTKLYGLKQLYLPMVATAVFNRVTASNLRLGKLVEQFVSTQLSQYEFINVLLENFQVQNGKQTIGEFDCILEYDEKPIHLEIIYKFYLYDENVGTSEIEHWIGPNRNDTLLKKLTKLKEKQLPLLYNIHAKTALEALNLKAETIEQRVLFKAQLFIPYTKRQVEFKTLNEACLSGFYINHTEIDRFKDCKFYIPSKKNWLVEVHSNVAWQTYSQFSIIIRELIAQKMAPLCWIKFPNGTLQKFFIVWWSYKEKTDN</sequence>
<organism evidence="1 2">
    <name type="scientific">Galbibacter orientalis DSM 19592</name>
    <dbReference type="NCBI Taxonomy" id="926559"/>
    <lineage>
        <taxon>Bacteria</taxon>
        <taxon>Pseudomonadati</taxon>
        <taxon>Bacteroidota</taxon>
        <taxon>Flavobacteriia</taxon>
        <taxon>Flavobacteriales</taxon>
        <taxon>Flavobacteriaceae</taxon>
        <taxon>Galbibacter</taxon>
    </lineage>
</organism>
<dbReference type="Pfam" id="PF08907">
    <property type="entry name" value="DUF1853"/>
    <property type="match status" value="1"/>
</dbReference>
<dbReference type="OrthoDB" id="1466769at2"/>
<dbReference type="InterPro" id="IPR015003">
    <property type="entry name" value="DUF1853"/>
</dbReference>
<gene>
    <name evidence="1" type="ORF">JoomaDRAFT_3616</name>
</gene>
<evidence type="ECO:0008006" key="3">
    <source>
        <dbReference type="Google" id="ProtNLM"/>
    </source>
</evidence>
<reference evidence="1 2" key="1">
    <citation type="submission" date="2012-02" db="EMBL/GenBank/DDBJ databases">
        <title>Improved High-Quality Draft genome of Joostella marina DSM 19592.</title>
        <authorList>
            <consortium name="US DOE Joint Genome Institute (JGI-PGF)"/>
            <person name="Lucas S."/>
            <person name="Copeland A."/>
            <person name="Lapidus A."/>
            <person name="Bruce D."/>
            <person name="Goodwin L."/>
            <person name="Pitluck S."/>
            <person name="Peters L."/>
            <person name="Chertkov O."/>
            <person name="Ovchinnikova G."/>
            <person name="Kyrpides N."/>
            <person name="Mavromatis K."/>
            <person name="Detter J.C."/>
            <person name="Han C."/>
            <person name="Land M."/>
            <person name="Hauser L."/>
            <person name="Markowitz V."/>
            <person name="Cheng J.-F."/>
            <person name="Hugenholtz P."/>
            <person name="Woyke T."/>
            <person name="Wu D."/>
            <person name="Tindall B."/>
            <person name="Brambilla E."/>
            <person name="Klenk H.-P."/>
            <person name="Eisen J.A."/>
        </authorList>
    </citation>
    <scope>NUCLEOTIDE SEQUENCE [LARGE SCALE GENOMIC DNA]</scope>
    <source>
        <strain evidence="1 2">DSM 19592</strain>
    </source>
</reference>
<protein>
    <recommendedName>
        <fullName evidence="3">DUF1853 domain-containing protein</fullName>
    </recommendedName>
</protein>
<evidence type="ECO:0000313" key="1">
    <source>
        <dbReference type="EMBL" id="EIJ40552.1"/>
    </source>
</evidence>
<dbReference type="EMBL" id="JH651379">
    <property type="protein sequence ID" value="EIJ40552.1"/>
    <property type="molecule type" value="Genomic_DNA"/>
</dbReference>
<dbReference type="eggNOG" id="COG3782">
    <property type="taxonomic scope" value="Bacteria"/>
</dbReference>
<dbReference type="Proteomes" id="UP000004690">
    <property type="component" value="Unassembled WGS sequence"/>
</dbReference>
<dbReference type="HOGENOM" id="CLU_087561_0_0_10"/>
<dbReference type="STRING" id="926559.JoomaDRAFT_3616"/>
<keyword evidence="2" id="KW-1185">Reference proteome</keyword>
<accession>I3CAA9</accession>